<dbReference type="SUPFAM" id="SSF50156">
    <property type="entry name" value="PDZ domain-like"/>
    <property type="match status" value="1"/>
</dbReference>
<evidence type="ECO:0000256" key="1">
    <source>
        <dbReference type="SAM" id="MobiDB-lite"/>
    </source>
</evidence>
<dbReference type="InterPro" id="IPR001478">
    <property type="entry name" value="PDZ"/>
</dbReference>
<reference evidence="5 6" key="1">
    <citation type="submission" date="2024-08" db="EMBL/GenBank/DDBJ databases">
        <title>Gnathostoma spinigerum genome.</title>
        <authorList>
            <person name="Gonzalez-Bertolin B."/>
            <person name="Monzon S."/>
            <person name="Zaballos A."/>
            <person name="Jimenez P."/>
            <person name="Dekumyoy P."/>
            <person name="Varona S."/>
            <person name="Cuesta I."/>
            <person name="Sumanam S."/>
            <person name="Adisakwattana P."/>
            <person name="Gasser R.B."/>
            <person name="Hernandez-Gonzalez A."/>
            <person name="Young N.D."/>
            <person name="Perteguer M.J."/>
        </authorList>
    </citation>
    <scope>NUCLEOTIDE SEQUENCE [LARGE SCALE GENOMIC DNA]</scope>
    <source>
        <strain evidence="5">AL3</strain>
        <tissue evidence="5">Liver</tissue>
    </source>
</reference>
<feature type="domain" description="PDZ" evidence="4">
    <location>
        <begin position="145"/>
        <end position="212"/>
    </location>
</feature>
<comment type="caution">
    <text evidence="5">The sequence shown here is derived from an EMBL/GenBank/DDBJ whole genome shotgun (WGS) entry which is preliminary data.</text>
</comment>
<dbReference type="InterPro" id="IPR036034">
    <property type="entry name" value="PDZ_sf"/>
</dbReference>
<dbReference type="EMBL" id="JBGFUD010005021">
    <property type="protein sequence ID" value="MFH4980073.1"/>
    <property type="molecule type" value="Genomic_DNA"/>
</dbReference>
<proteinExistence type="predicted"/>
<dbReference type="CDD" id="cd00136">
    <property type="entry name" value="PDZ_canonical"/>
    <property type="match status" value="1"/>
</dbReference>
<keyword evidence="6" id="KW-1185">Reference proteome</keyword>
<organism evidence="5 6">
    <name type="scientific">Gnathostoma spinigerum</name>
    <dbReference type="NCBI Taxonomy" id="75299"/>
    <lineage>
        <taxon>Eukaryota</taxon>
        <taxon>Metazoa</taxon>
        <taxon>Ecdysozoa</taxon>
        <taxon>Nematoda</taxon>
        <taxon>Chromadorea</taxon>
        <taxon>Rhabditida</taxon>
        <taxon>Spirurina</taxon>
        <taxon>Gnathostomatomorpha</taxon>
        <taxon>Gnathostomatoidea</taxon>
        <taxon>Gnathostomatidae</taxon>
        <taxon>Gnathostoma</taxon>
    </lineage>
</organism>
<feature type="region of interest" description="Disordered" evidence="1">
    <location>
        <begin position="240"/>
        <end position="267"/>
    </location>
</feature>
<protein>
    <recommendedName>
        <fullName evidence="4">PDZ domain-containing protein</fullName>
    </recommendedName>
</protein>
<dbReference type="AlphaFoldDB" id="A0ABD6EJK6"/>
<accession>A0ABD6EJK6</accession>
<feature type="chain" id="PRO_5044878584" description="PDZ domain-containing protein" evidence="3">
    <location>
        <begin position="26"/>
        <end position="267"/>
    </location>
</feature>
<feature type="compositionally biased region" description="Polar residues" evidence="1">
    <location>
        <begin position="258"/>
        <end position="267"/>
    </location>
</feature>
<evidence type="ECO:0000256" key="3">
    <source>
        <dbReference type="SAM" id="SignalP"/>
    </source>
</evidence>
<evidence type="ECO:0000259" key="4">
    <source>
        <dbReference type="PROSITE" id="PS50106"/>
    </source>
</evidence>
<feature type="signal peptide" evidence="3">
    <location>
        <begin position="1"/>
        <end position="25"/>
    </location>
</feature>
<gene>
    <name evidence="5" type="ORF">AB6A40_006782</name>
</gene>
<sequence>MKRQNPTMFFHLIFLLVIIPLKAEGARTCLEQAQLAGVVFGTSLATVVLIIFVAYLLLYVYKRRLKGDQDGVLEKVRDPEKSAYENPTCETEEKGTDPMVIPREDKMTNCHSLRQRNRRQNIQLFRHHRSKSSDSITTLKDMFRTLMEDRDINGLGFTICGSQNEGIFVANVHPKGPAGRCGNILSGDRIKGVSISFDSMVFEDALTILSAASLYKVKLELERQVSDEMDSVSVDKQATLERPLYQRAPQPERPPTMSVISSISLLQ</sequence>
<feature type="transmembrane region" description="Helical" evidence="2">
    <location>
        <begin position="35"/>
        <end position="61"/>
    </location>
</feature>
<dbReference type="Proteomes" id="UP001608902">
    <property type="component" value="Unassembled WGS sequence"/>
</dbReference>
<keyword evidence="2" id="KW-0472">Membrane</keyword>
<keyword evidence="2" id="KW-1133">Transmembrane helix</keyword>
<evidence type="ECO:0000256" key="2">
    <source>
        <dbReference type="SAM" id="Phobius"/>
    </source>
</evidence>
<dbReference type="SMART" id="SM00228">
    <property type="entry name" value="PDZ"/>
    <property type="match status" value="1"/>
</dbReference>
<dbReference type="Gene3D" id="2.30.42.10">
    <property type="match status" value="1"/>
</dbReference>
<keyword evidence="3" id="KW-0732">Signal</keyword>
<dbReference type="PROSITE" id="PS50106">
    <property type="entry name" value="PDZ"/>
    <property type="match status" value="1"/>
</dbReference>
<keyword evidence="2" id="KW-0812">Transmembrane</keyword>
<name>A0ABD6EJK6_9BILA</name>
<evidence type="ECO:0000313" key="5">
    <source>
        <dbReference type="EMBL" id="MFH4980073.1"/>
    </source>
</evidence>
<dbReference type="Pfam" id="PF00595">
    <property type="entry name" value="PDZ"/>
    <property type="match status" value="1"/>
</dbReference>
<evidence type="ECO:0000313" key="6">
    <source>
        <dbReference type="Proteomes" id="UP001608902"/>
    </source>
</evidence>